<dbReference type="Pfam" id="PF00582">
    <property type="entry name" value="Usp"/>
    <property type="match status" value="2"/>
</dbReference>
<comment type="similarity">
    <text evidence="1">Belongs to the universal stress protein A family.</text>
</comment>
<evidence type="ECO:0000259" key="2">
    <source>
        <dbReference type="Pfam" id="PF00582"/>
    </source>
</evidence>
<feature type="domain" description="UspA" evidence="2">
    <location>
        <begin position="156"/>
        <end position="279"/>
    </location>
</feature>
<name>A0A3N7ISA1_9BURK</name>
<gene>
    <name evidence="3" type="ORF">DZC73_25125</name>
</gene>
<dbReference type="Proteomes" id="UP000267464">
    <property type="component" value="Unassembled WGS sequence"/>
</dbReference>
<dbReference type="RefSeq" id="WP_124543144.1">
    <property type="nucleotide sequence ID" value="NZ_QUSW01000009.1"/>
</dbReference>
<dbReference type="AlphaFoldDB" id="A0A3N7ISA1"/>
<proteinExistence type="inferred from homology"/>
<sequence>MGTTFRSILVLLDASAESAKRTQAAIRLAREHGSRLAGLSPTGLADLPDLRTSNRELAARAARAWDALKDRAESAAQSFRDACSAAGLGDVQVVIEEADTAASVLRHARFADLVLVGEARPDAAAGRERGEAIEQVVLHNPRPTLLWPDSAPADSMARRILLAWDDSREATRAASDALPFLQRAEHVHALWADEGDLDAGKARERLDGLYHWLHAHGVRCVVHVAQVKDGISATLRTRATEIGADLVVMGAWGRPRWAERVMGGATHGMLRTLDLPVLMSH</sequence>
<dbReference type="PANTHER" id="PTHR46268:SF15">
    <property type="entry name" value="UNIVERSAL STRESS PROTEIN HP_0031"/>
    <property type="match status" value="1"/>
</dbReference>
<dbReference type="Gene3D" id="3.40.50.12370">
    <property type="match status" value="1"/>
</dbReference>
<evidence type="ECO:0000313" key="4">
    <source>
        <dbReference type="Proteomes" id="UP000267464"/>
    </source>
</evidence>
<accession>A0A3N7ISA1</accession>
<dbReference type="PANTHER" id="PTHR46268">
    <property type="entry name" value="STRESS RESPONSE PROTEIN NHAX"/>
    <property type="match status" value="1"/>
</dbReference>
<keyword evidence="4" id="KW-1185">Reference proteome</keyword>
<protein>
    <recommendedName>
        <fullName evidence="2">UspA domain-containing protein</fullName>
    </recommendedName>
</protein>
<dbReference type="SUPFAM" id="SSF52402">
    <property type="entry name" value="Adenine nucleotide alpha hydrolases-like"/>
    <property type="match status" value="2"/>
</dbReference>
<feature type="domain" description="UspA" evidence="2">
    <location>
        <begin position="5"/>
        <end position="146"/>
    </location>
</feature>
<dbReference type="OrthoDB" id="9804721at2"/>
<dbReference type="InterPro" id="IPR006016">
    <property type="entry name" value="UspA"/>
</dbReference>
<reference evidence="3 4" key="2">
    <citation type="submission" date="2018-12" db="EMBL/GenBank/DDBJ databases">
        <title>Rhizobacter gummiphilus sp. nov., a rubber-degrading bacterium isolated from the soil of a botanical garden in Japan.</title>
        <authorList>
            <person name="Shunsuke S.S."/>
        </authorList>
    </citation>
    <scope>NUCLEOTIDE SEQUENCE [LARGE SCALE GENOMIC DNA]</scope>
    <source>
        <strain evidence="3 4">S-16</strain>
    </source>
</reference>
<organism evidence="3 4">
    <name type="scientific">Piscinibacter terrae</name>
    <dbReference type="NCBI Taxonomy" id="2496871"/>
    <lineage>
        <taxon>Bacteria</taxon>
        <taxon>Pseudomonadati</taxon>
        <taxon>Pseudomonadota</taxon>
        <taxon>Betaproteobacteria</taxon>
        <taxon>Burkholderiales</taxon>
        <taxon>Sphaerotilaceae</taxon>
        <taxon>Piscinibacter</taxon>
    </lineage>
</organism>
<dbReference type="PRINTS" id="PR01438">
    <property type="entry name" value="UNVRSLSTRESS"/>
</dbReference>
<evidence type="ECO:0000313" key="3">
    <source>
        <dbReference type="EMBL" id="RQP21732.1"/>
    </source>
</evidence>
<dbReference type="EMBL" id="QUSW01000009">
    <property type="protein sequence ID" value="RQP21732.1"/>
    <property type="molecule type" value="Genomic_DNA"/>
</dbReference>
<comment type="caution">
    <text evidence="3">The sequence shown here is derived from an EMBL/GenBank/DDBJ whole genome shotgun (WGS) entry which is preliminary data.</text>
</comment>
<reference evidence="3 4" key="1">
    <citation type="submission" date="2018-08" db="EMBL/GenBank/DDBJ databases">
        <authorList>
            <person name="Khan S.A."/>
            <person name="Jeon C.O."/>
            <person name="Chun B.H."/>
            <person name="Jeong S.E."/>
        </authorList>
    </citation>
    <scope>NUCLEOTIDE SEQUENCE [LARGE SCALE GENOMIC DNA]</scope>
    <source>
        <strain evidence="3 4">S-16</strain>
    </source>
</reference>
<evidence type="ECO:0000256" key="1">
    <source>
        <dbReference type="ARBA" id="ARBA00008791"/>
    </source>
</evidence>
<dbReference type="CDD" id="cd00293">
    <property type="entry name" value="USP-like"/>
    <property type="match status" value="1"/>
</dbReference>
<dbReference type="InterPro" id="IPR006015">
    <property type="entry name" value="Universal_stress_UspA"/>
</dbReference>